<feature type="transmembrane region" description="Helical" evidence="5">
    <location>
        <begin position="222"/>
        <end position="241"/>
    </location>
</feature>
<accession>A0ABS3HPI6</accession>
<dbReference type="Gene3D" id="1.10.3080.10">
    <property type="entry name" value="Clc chloride channel"/>
    <property type="match status" value="1"/>
</dbReference>
<dbReference type="InterPro" id="IPR050368">
    <property type="entry name" value="ClC-type_chloride_channel"/>
</dbReference>
<name>A0ABS3HPI6_9ENTE</name>
<feature type="transmembrane region" description="Helical" evidence="5">
    <location>
        <begin position="114"/>
        <end position="137"/>
    </location>
</feature>
<keyword evidence="7" id="KW-1185">Reference proteome</keyword>
<dbReference type="Proteomes" id="UP000664857">
    <property type="component" value="Unassembled WGS sequence"/>
</dbReference>
<evidence type="ECO:0000256" key="1">
    <source>
        <dbReference type="ARBA" id="ARBA00004141"/>
    </source>
</evidence>
<keyword evidence="3 5" id="KW-1133">Transmembrane helix</keyword>
<feature type="transmembrane region" description="Helical" evidence="5">
    <location>
        <begin position="340"/>
        <end position="359"/>
    </location>
</feature>
<protein>
    <submittedName>
        <fullName evidence="6">Chloride channel protein</fullName>
    </submittedName>
</protein>
<comment type="caution">
    <text evidence="6">The sequence shown here is derived from an EMBL/GenBank/DDBJ whole genome shotgun (WGS) entry which is preliminary data.</text>
</comment>
<dbReference type="InterPro" id="IPR001807">
    <property type="entry name" value="ClC"/>
</dbReference>
<dbReference type="PANTHER" id="PTHR43427:SF12">
    <property type="entry name" value="CHLORIDE TRANSPORTER"/>
    <property type="match status" value="1"/>
</dbReference>
<feature type="transmembrane region" description="Helical" evidence="5">
    <location>
        <begin position="12"/>
        <end position="35"/>
    </location>
</feature>
<dbReference type="SUPFAM" id="SSF81340">
    <property type="entry name" value="Clc chloride channel"/>
    <property type="match status" value="1"/>
</dbReference>
<evidence type="ECO:0000256" key="4">
    <source>
        <dbReference type="ARBA" id="ARBA00023136"/>
    </source>
</evidence>
<keyword evidence="2 5" id="KW-0812">Transmembrane</keyword>
<evidence type="ECO:0000256" key="2">
    <source>
        <dbReference type="ARBA" id="ARBA00022692"/>
    </source>
</evidence>
<feature type="transmembrane region" description="Helical" evidence="5">
    <location>
        <begin position="181"/>
        <end position="202"/>
    </location>
</feature>
<dbReference type="PRINTS" id="PR00762">
    <property type="entry name" value="CLCHANNEL"/>
</dbReference>
<evidence type="ECO:0000256" key="5">
    <source>
        <dbReference type="SAM" id="Phobius"/>
    </source>
</evidence>
<organism evidence="6 7">
    <name type="scientific">Candidatus Vagococcus giribetii</name>
    <dbReference type="NCBI Taxonomy" id="2230876"/>
    <lineage>
        <taxon>Bacteria</taxon>
        <taxon>Bacillati</taxon>
        <taxon>Bacillota</taxon>
        <taxon>Bacilli</taxon>
        <taxon>Lactobacillales</taxon>
        <taxon>Enterococcaceae</taxon>
        <taxon>Vagococcus</taxon>
    </lineage>
</organism>
<evidence type="ECO:0000313" key="6">
    <source>
        <dbReference type="EMBL" id="MBO0475659.1"/>
    </source>
</evidence>
<gene>
    <name evidence="6" type="ORF">DOK76_01170</name>
</gene>
<sequence length="374" mass="40488">MLILITSIRESYFFPLILFLPFGGLAIVALYSLIGGRSKEGMGLIFKVGHGEEEKVPIVLIPLVMVSTWLTHLFGGSAGREGVAVQIGGAFSNWLARGKLFLDFNQVEWRKTSMIIGMAAGFAGLFQTPLAATFFALEVLVIGKLEMKSILYTGLAAYSAYFVSSGLGLEKASFHIESTLTLTPLLLIELLLLGLLFALVGVSFSVGLRKGKGLFARLLPNGYQRIFIGGVLVALAIFMCHEGRYAGLGTNLITASFTGETIYSYDFLLKMLLTILTLSIGFQGGEVTPLFAIGCSFGVVVAPLFGLPSTLVAALGYVAVFGSGTNTFFAPILIGGEIFGFEWLPFFFVTMLSAYYFNFNYSIYGNQKNIEELL</sequence>
<reference evidence="6 7" key="1">
    <citation type="submission" date="2021-03" db="EMBL/GenBank/DDBJ databases">
        <title>Enterococcal diversity collection.</title>
        <authorList>
            <person name="Gilmore M.S."/>
            <person name="Schwartzman J."/>
            <person name="Van Tyne D."/>
            <person name="Martin M."/>
            <person name="Earl A.M."/>
            <person name="Manson A.L."/>
            <person name="Straub T."/>
            <person name="Salamzade R."/>
            <person name="Saavedra J."/>
            <person name="Lebreton F."/>
            <person name="Prichula J."/>
            <person name="Schaufler K."/>
            <person name="Gaca A."/>
            <person name="Sgardioli B."/>
            <person name="Wagenaar J."/>
            <person name="Strong T."/>
        </authorList>
    </citation>
    <scope>NUCLEOTIDE SEQUENCE [LARGE SCALE GENOMIC DNA]</scope>
    <source>
        <strain evidence="6 7">DIV0080</strain>
    </source>
</reference>
<proteinExistence type="predicted"/>
<evidence type="ECO:0000256" key="3">
    <source>
        <dbReference type="ARBA" id="ARBA00022989"/>
    </source>
</evidence>
<dbReference type="InterPro" id="IPR014743">
    <property type="entry name" value="Cl-channel_core"/>
</dbReference>
<dbReference type="PANTHER" id="PTHR43427">
    <property type="entry name" value="CHLORIDE CHANNEL PROTEIN CLC-E"/>
    <property type="match status" value="1"/>
</dbReference>
<dbReference type="Pfam" id="PF00654">
    <property type="entry name" value="Voltage_CLC"/>
    <property type="match status" value="1"/>
</dbReference>
<evidence type="ECO:0000313" key="7">
    <source>
        <dbReference type="Proteomes" id="UP000664857"/>
    </source>
</evidence>
<comment type="subcellular location">
    <subcellularLocation>
        <location evidence="1">Membrane</location>
        <topology evidence="1">Multi-pass membrane protein</topology>
    </subcellularLocation>
</comment>
<feature type="transmembrane region" description="Helical" evidence="5">
    <location>
        <begin position="149"/>
        <end position="169"/>
    </location>
</feature>
<feature type="transmembrane region" description="Helical" evidence="5">
    <location>
        <begin position="262"/>
        <end position="282"/>
    </location>
</feature>
<keyword evidence="4 5" id="KW-0472">Membrane</keyword>
<dbReference type="EMBL" id="JAFLVX010000004">
    <property type="protein sequence ID" value="MBO0475659.1"/>
    <property type="molecule type" value="Genomic_DNA"/>
</dbReference>